<keyword evidence="1" id="KW-0614">Plasmid</keyword>
<dbReference type="RefSeq" id="WP_014895376.1">
    <property type="nucleotide sequence ID" value="NC_018509.1"/>
</dbReference>
<dbReference type="KEGG" id="btn:BTF1_31027"/>
<organism evidence="1 2">
    <name type="scientific">Bacillus thuringiensis HD-789</name>
    <dbReference type="NCBI Taxonomy" id="1217737"/>
    <lineage>
        <taxon>Bacteria</taxon>
        <taxon>Bacillati</taxon>
        <taxon>Bacillota</taxon>
        <taxon>Bacilli</taxon>
        <taxon>Bacillales</taxon>
        <taxon>Bacillaceae</taxon>
        <taxon>Bacillus</taxon>
        <taxon>Bacillus cereus group</taxon>
    </lineage>
</organism>
<accession>A0A9W3P768</accession>
<evidence type="ECO:0000313" key="1">
    <source>
        <dbReference type="EMBL" id="AFQ30306.1"/>
    </source>
</evidence>
<dbReference type="AlphaFoldDB" id="A0A9W3P768"/>
<gene>
    <name evidence="1" type="ORF">BTF1_31027</name>
</gene>
<proteinExistence type="predicted"/>
<evidence type="ECO:0000313" key="2">
    <source>
        <dbReference type="Proteomes" id="UP000005257"/>
    </source>
</evidence>
<geneLocation type="plasmid" evidence="1 2">
    <name>pBTHD789-2</name>
</geneLocation>
<reference evidence="1 2" key="1">
    <citation type="journal article" date="2013" name="Genome Announc.">
        <title>Complete Genome Sequence of Bacillus thuringiensis Serovar Israelensis Strain HD-789.</title>
        <authorList>
            <person name="Doggett N.A."/>
            <person name="Stubben C.J."/>
            <person name="Chertkov O."/>
            <person name="Bruce D.C."/>
            <person name="Detter J.C."/>
            <person name="Johnson S.L."/>
            <person name="Han C.S."/>
        </authorList>
    </citation>
    <scope>NUCLEOTIDE SEQUENCE [LARGE SCALE GENOMIC DNA]</scope>
    <source>
        <strain evidence="1 2">HD-789</strain>
    </source>
</reference>
<sequence length="86" mass="9588">MSYELMLVPMDYKKHLKGEGSKATSNCIMCDYELALIDKFTNVAGMPQSHTDYEGIFSICPQCTTPHLELLSGVVDFKGPVLIGWE</sequence>
<protein>
    <submittedName>
        <fullName evidence="1">Uncharacterized protein</fullName>
    </submittedName>
</protein>
<name>A0A9W3P768_BACTU</name>
<dbReference type="EMBL" id="CP003765">
    <property type="protein sequence ID" value="AFQ30306.1"/>
    <property type="molecule type" value="Genomic_DNA"/>
</dbReference>
<dbReference type="Proteomes" id="UP000005257">
    <property type="component" value="Plasmid pBTHD789-2"/>
</dbReference>